<dbReference type="InterPro" id="IPR029058">
    <property type="entry name" value="AB_hydrolase_fold"/>
</dbReference>
<dbReference type="Gene3D" id="3.40.50.1820">
    <property type="entry name" value="alpha/beta hydrolase"/>
    <property type="match status" value="1"/>
</dbReference>
<keyword evidence="2" id="KW-0719">Serine esterase</keyword>
<dbReference type="Proteomes" id="UP001321473">
    <property type="component" value="Unassembled WGS sequence"/>
</dbReference>
<dbReference type="PANTHER" id="PTHR43918">
    <property type="entry name" value="ACETYLCHOLINESTERASE"/>
    <property type="match status" value="1"/>
</dbReference>
<evidence type="ECO:0000313" key="8">
    <source>
        <dbReference type="Proteomes" id="UP001321473"/>
    </source>
</evidence>
<evidence type="ECO:0000256" key="5">
    <source>
        <dbReference type="SAM" id="SignalP"/>
    </source>
</evidence>
<name>A0AAQ4D5U5_AMBAM</name>
<evidence type="ECO:0000259" key="6">
    <source>
        <dbReference type="Pfam" id="PF00135"/>
    </source>
</evidence>
<keyword evidence="8" id="KW-1185">Reference proteome</keyword>
<evidence type="ECO:0000256" key="4">
    <source>
        <dbReference type="ARBA" id="ARBA00023180"/>
    </source>
</evidence>
<proteinExistence type="inferred from homology"/>
<dbReference type="GO" id="GO:0003990">
    <property type="term" value="F:acetylcholinesterase activity"/>
    <property type="evidence" value="ECO:0007669"/>
    <property type="project" value="TreeGrafter"/>
</dbReference>
<organism evidence="7 8">
    <name type="scientific">Amblyomma americanum</name>
    <name type="common">Lone star tick</name>
    <dbReference type="NCBI Taxonomy" id="6943"/>
    <lineage>
        <taxon>Eukaryota</taxon>
        <taxon>Metazoa</taxon>
        <taxon>Ecdysozoa</taxon>
        <taxon>Arthropoda</taxon>
        <taxon>Chelicerata</taxon>
        <taxon>Arachnida</taxon>
        <taxon>Acari</taxon>
        <taxon>Parasitiformes</taxon>
        <taxon>Ixodida</taxon>
        <taxon>Ixodoidea</taxon>
        <taxon>Ixodidae</taxon>
        <taxon>Amblyomminae</taxon>
        <taxon>Amblyomma</taxon>
    </lineage>
</organism>
<dbReference type="InterPro" id="IPR050654">
    <property type="entry name" value="AChE-related_enzymes"/>
</dbReference>
<reference evidence="7 8" key="1">
    <citation type="journal article" date="2023" name="Arcadia Sci">
        <title>De novo assembly of a long-read Amblyomma americanum tick genome.</title>
        <authorList>
            <person name="Chou S."/>
            <person name="Poskanzer K.E."/>
            <person name="Rollins M."/>
            <person name="Thuy-Boun P.S."/>
        </authorList>
    </citation>
    <scope>NUCLEOTIDE SEQUENCE [LARGE SCALE GENOMIC DNA]</scope>
    <source>
        <strain evidence="7">F_SG_1</strain>
        <tissue evidence="7">Salivary glands</tissue>
    </source>
</reference>
<dbReference type="SUPFAM" id="SSF53474">
    <property type="entry name" value="alpha/beta-Hydrolases"/>
    <property type="match status" value="1"/>
</dbReference>
<gene>
    <name evidence="7" type="ORF">V5799_004535</name>
</gene>
<comment type="caution">
    <text evidence="7">The sequence shown here is derived from an EMBL/GenBank/DDBJ whole genome shotgun (WGS) entry which is preliminary data.</text>
</comment>
<dbReference type="GO" id="GO:0005886">
    <property type="term" value="C:plasma membrane"/>
    <property type="evidence" value="ECO:0007669"/>
    <property type="project" value="TreeGrafter"/>
</dbReference>
<comment type="similarity">
    <text evidence="1">Belongs to the type-B carboxylesterase/lipase family.</text>
</comment>
<dbReference type="AlphaFoldDB" id="A0AAQ4D5U5"/>
<feature type="chain" id="PRO_5042910786" description="Carboxylesterase type B domain-containing protein" evidence="5">
    <location>
        <begin position="16"/>
        <end position="304"/>
    </location>
</feature>
<dbReference type="Pfam" id="PF00135">
    <property type="entry name" value="COesterase"/>
    <property type="match status" value="1"/>
</dbReference>
<dbReference type="GO" id="GO:0006581">
    <property type="term" value="P:acetylcholine catabolic process"/>
    <property type="evidence" value="ECO:0007669"/>
    <property type="project" value="TreeGrafter"/>
</dbReference>
<evidence type="ECO:0000256" key="1">
    <source>
        <dbReference type="ARBA" id="ARBA00005964"/>
    </source>
</evidence>
<dbReference type="EMBL" id="JARKHS020034764">
    <property type="protein sequence ID" value="KAK8757835.1"/>
    <property type="molecule type" value="Genomic_DNA"/>
</dbReference>
<evidence type="ECO:0000256" key="2">
    <source>
        <dbReference type="ARBA" id="ARBA00022487"/>
    </source>
</evidence>
<evidence type="ECO:0000256" key="3">
    <source>
        <dbReference type="ARBA" id="ARBA00022801"/>
    </source>
</evidence>
<sequence length="304" mass="34344">MGAVLVLMFLLQAWDKEVRLNVPNLGVFLGTRGFVENSPVYIFRAIPFARGTSGHQRFSYYSFAAEDLATALGCPREDAGEQLLCLRNARARDIVLATSERSRFFGPTQEPNVHLAAAVAGRRFLLGTVMGEGSHNLDIVARKPGNLQQNLIEFLQTVHHINHSTELAEVYRNSDFLPDKGDSNSRWAMELLGDVAYTCPLLRLGQALAAEGRNQVYGYVFDHRPSFTLFNESARPSRFAELDFVFGRPLDLSRKGTPEERELSRRMIDIWASFAHSGYGRAQKARFWHRASITSKYRRSERMA</sequence>
<keyword evidence="3" id="KW-0378">Hydrolase</keyword>
<dbReference type="PANTHER" id="PTHR43918:SF4">
    <property type="entry name" value="CARBOXYLIC ESTER HYDROLASE"/>
    <property type="match status" value="1"/>
</dbReference>
<dbReference type="InterPro" id="IPR002018">
    <property type="entry name" value="CarbesteraseB"/>
</dbReference>
<protein>
    <recommendedName>
        <fullName evidence="6">Carboxylesterase type B domain-containing protein</fullName>
    </recommendedName>
</protein>
<dbReference type="GO" id="GO:0005615">
    <property type="term" value="C:extracellular space"/>
    <property type="evidence" value="ECO:0007669"/>
    <property type="project" value="TreeGrafter"/>
</dbReference>
<evidence type="ECO:0000313" key="7">
    <source>
        <dbReference type="EMBL" id="KAK8757835.1"/>
    </source>
</evidence>
<feature type="domain" description="Carboxylesterase type B" evidence="6">
    <location>
        <begin position="64"/>
        <end position="291"/>
    </location>
</feature>
<feature type="signal peptide" evidence="5">
    <location>
        <begin position="1"/>
        <end position="15"/>
    </location>
</feature>
<accession>A0AAQ4D5U5</accession>
<keyword evidence="4" id="KW-0325">Glycoprotein</keyword>
<dbReference type="GO" id="GO:0019695">
    <property type="term" value="P:choline metabolic process"/>
    <property type="evidence" value="ECO:0007669"/>
    <property type="project" value="TreeGrafter"/>
</dbReference>
<keyword evidence="5" id="KW-0732">Signal</keyword>